<protein>
    <submittedName>
        <fullName evidence="2">Ubiquinone/menaquinone biosynthesis C-methylase UbiE</fullName>
    </submittedName>
</protein>
<keyword evidence="2" id="KW-0489">Methyltransferase</keyword>
<keyword evidence="2" id="KW-0830">Ubiquinone</keyword>
<organism evidence="2 3">
    <name type="scientific">Paractinoplanes atraurantiacus</name>
    <dbReference type="NCBI Taxonomy" id="1036182"/>
    <lineage>
        <taxon>Bacteria</taxon>
        <taxon>Bacillati</taxon>
        <taxon>Actinomycetota</taxon>
        <taxon>Actinomycetes</taxon>
        <taxon>Micromonosporales</taxon>
        <taxon>Micromonosporaceae</taxon>
        <taxon>Paractinoplanes</taxon>
    </lineage>
</organism>
<dbReference type="RefSeq" id="WP_097327769.1">
    <property type="nucleotide sequence ID" value="NZ_OBDY01000031.1"/>
</dbReference>
<dbReference type="AlphaFoldDB" id="A0A285K4N9"/>
<feature type="domain" description="Methyltransferase type 11" evidence="1">
    <location>
        <begin position="29"/>
        <end position="121"/>
    </location>
</feature>
<dbReference type="SUPFAM" id="SSF53335">
    <property type="entry name" value="S-adenosyl-L-methionine-dependent methyltransferases"/>
    <property type="match status" value="1"/>
</dbReference>
<dbReference type="Gene3D" id="3.40.50.150">
    <property type="entry name" value="Vaccinia Virus protein VP39"/>
    <property type="match status" value="1"/>
</dbReference>
<dbReference type="GO" id="GO:0032259">
    <property type="term" value="P:methylation"/>
    <property type="evidence" value="ECO:0007669"/>
    <property type="project" value="UniProtKB-KW"/>
</dbReference>
<dbReference type="InterPro" id="IPR029063">
    <property type="entry name" value="SAM-dependent_MTases_sf"/>
</dbReference>
<name>A0A285K4N9_9ACTN</name>
<dbReference type="EMBL" id="OBDY01000031">
    <property type="protein sequence ID" value="SNY67534.1"/>
    <property type="molecule type" value="Genomic_DNA"/>
</dbReference>
<dbReference type="CDD" id="cd02440">
    <property type="entry name" value="AdoMet_MTases"/>
    <property type="match status" value="1"/>
</dbReference>
<gene>
    <name evidence="2" type="ORF">SAMN05421748_131137</name>
</gene>
<dbReference type="GO" id="GO:0008757">
    <property type="term" value="F:S-adenosylmethionine-dependent methyltransferase activity"/>
    <property type="evidence" value="ECO:0007669"/>
    <property type="project" value="InterPro"/>
</dbReference>
<keyword evidence="2" id="KW-0808">Transferase</keyword>
<accession>A0A285K4N9</accession>
<dbReference type="Proteomes" id="UP000219612">
    <property type="component" value="Unassembled WGS sequence"/>
</dbReference>
<evidence type="ECO:0000259" key="1">
    <source>
        <dbReference type="Pfam" id="PF08241"/>
    </source>
</evidence>
<sequence>MPLDYDAELRLHTDALRRHWNLHPHDRVLDIGCGAGQTTREAAALTGSAFGIDVSAAAIERAQASGSGPDVQFTCGDVQTYAFSPHSFDVAISRFGTMFFTDPPTAFSNIARALRPAGRLAMLVWQPAPRNEWDVSIRQALPAPEAPEAFSLSDPAAVRPLLEAAGFTEVAFTDVHEPVYYGSDVETALTWVRGFTCVQATLTHPGAGDRLRDLFAAHSTPDGIWFDARSWMVTARESSPAAA</sequence>
<keyword evidence="3" id="KW-1185">Reference proteome</keyword>
<evidence type="ECO:0000313" key="3">
    <source>
        <dbReference type="Proteomes" id="UP000219612"/>
    </source>
</evidence>
<reference evidence="2 3" key="1">
    <citation type="submission" date="2017-09" db="EMBL/GenBank/DDBJ databases">
        <authorList>
            <person name="Ehlers B."/>
            <person name="Leendertz F.H."/>
        </authorList>
    </citation>
    <scope>NUCLEOTIDE SEQUENCE [LARGE SCALE GENOMIC DNA]</scope>
    <source>
        <strain evidence="2 3">CGMCC 4.6857</strain>
    </source>
</reference>
<evidence type="ECO:0000313" key="2">
    <source>
        <dbReference type="EMBL" id="SNY67534.1"/>
    </source>
</evidence>
<dbReference type="OrthoDB" id="9777638at2"/>
<dbReference type="InterPro" id="IPR013216">
    <property type="entry name" value="Methyltransf_11"/>
</dbReference>
<dbReference type="PANTHER" id="PTHR43861">
    <property type="entry name" value="TRANS-ACONITATE 2-METHYLTRANSFERASE-RELATED"/>
    <property type="match status" value="1"/>
</dbReference>
<dbReference type="Pfam" id="PF08241">
    <property type="entry name" value="Methyltransf_11"/>
    <property type="match status" value="1"/>
</dbReference>
<proteinExistence type="predicted"/>